<reference evidence="1 2" key="1">
    <citation type="submission" date="2018-01" db="EMBL/GenBank/DDBJ databases">
        <title>The draft genome of an aniline degradation strain ANB-1.</title>
        <authorList>
            <person name="Zhang L."/>
            <person name="Jiang J."/>
        </authorList>
    </citation>
    <scope>NUCLEOTIDE SEQUENCE [LARGE SCALE GENOMIC DNA]</scope>
    <source>
        <strain evidence="1 2">ANB-1</strain>
    </source>
</reference>
<name>A0A2N8KJL1_9BURK</name>
<dbReference type="Proteomes" id="UP000235994">
    <property type="component" value="Unassembled WGS sequence"/>
</dbReference>
<dbReference type="RefSeq" id="WP_080564224.1">
    <property type="nucleotide sequence ID" value="NZ_POQS01000003.1"/>
</dbReference>
<proteinExistence type="predicted"/>
<sequence length="99" mass="10526">MAYGVVCTFDLKNASSTDYQNAYSDLEALGLKRAQANSSGGETVIPTTTVLGSYNGESAASVRDHVRTKVQAAFKARGLRSEIFVVVGGQDWTWGSTTS</sequence>
<accession>A0A2N8KJL1</accession>
<gene>
    <name evidence="1" type="ORF">C1I89_14360</name>
</gene>
<dbReference type="EMBL" id="POQS01000003">
    <property type="protein sequence ID" value="PND33647.1"/>
    <property type="molecule type" value="Genomic_DNA"/>
</dbReference>
<organism evidence="1 2">
    <name type="scientific">Achromobacter pulmonis</name>
    <dbReference type="NCBI Taxonomy" id="1389932"/>
    <lineage>
        <taxon>Bacteria</taxon>
        <taxon>Pseudomonadati</taxon>
        <taxon>Pseudomonadota</taxon>
        <taxon>Betaproteobacteria</taxon>
        <taxon>Burkholderiales</taxon>
        <taxon>Alcaligenaceae</taxon>
        <taxon>Achromobacter</taxon>
    </lineage>
</organism>
<dbReference type="AlphaFoldDB" id="A0A2N8KJL1"/>
<comment type="caution">
    <text evidence="1">The sequence shown here is derived from an EMBL/GenBank/DDBJ whole genome shotgun (WGS) entry which is preliminary data.</text>
</comment>
<evidence type="ECO:0000313" key="1">
    <source>
        <dbReference type="EMBL" id="PND33647.1"/>
    </source>
</evidence>
<evidence type="ECO:0000313" key="2">
    <source>
        <dbReference type="Proteomes" id="UP000235994"/>
    </source>
</evidence>
<keyword evidence="2" id="KW-1185">Reference proteome</keyword>
<protein>
    <submittedName>
        <fullName evidence="1">Uncharacterized protein</fullName>
    </submittedName>
</protein>